<dbReference type="FunFam" id="3.40.50.300:FF:000136">
    <property type="entry name" value="Replication factor C subunit 5"/>
    <property type="match status" value="1"/>
</dbReference>
<dbReference type="SUPFAM" id="SSF48019">
    <property type="entry name" value="post-AAA+ oligomerization domain-like"/>
    <property type="match status" value="1"/>
</dbReference>
<dbReference type="CDD" id="cd15716">
    <property type="entry name" value="FYVE_RBNS5"/>
    <property type="match status" value="1"/>
</dbReference>
<dbReference type="PROSITE" id="PS00028">
    <property type="entry name" value="ZINC_FINGER_C2H2_1"/>
    <property type="match status" value="1"/>
</dbReference>
<dbReference type="Pfam" id="PF01363">
    <property type="entry name" value="FYVE"/>
    <property type="match status" value="1"/>
</dbReference>
<dbReference type="AlphaFoldDB" id="N6U9B8"/>
<dbReference type="SUPFAM" id="SSF57903">
    <property type="entry name" value="FYVE/PHD zinc finger"/>
    <property type="match status" value="1"/>
</dbReference>
<dbReference type="FunFam" id="1.10.8.60:FF:000030">
    <property type="entry name" value="replication factor C subunit 3"/>
    <property type="match status" value="1"/>
</dbReference>
<dbReference type="PROSITE" id="PS50157">
    <property type="entry name" value="ZINC_FINGER_C2H2_2"/>
    <property type="match status" value="1"/>
</dbReference>
<dbReference type="Pfam" id="PF21960">
    <property type="entry name" value="RCF1-5-like_lid"/>
    <property type="match status" value="1"/>
</dbReference>
<dbReference type="SUPFAM" id="SSF140125">
    <property type="entry name" value="Rabenosyn-5 Rab-binding domain-like"/>
    <property type="match status" value="1"/>
</dbReference>
<dbReference type="GO" id="GO:0006261">
    <property type="term" value="P:DNA-templated DNA replication"/>
    <property type="evidence" value="ECO:0007669"/>
    <property type="project" value="TreeGrafter"/>
</dbReference>
<dbReference type="EMBL" id="KB740923">
    <property type="protein sequence ID" value="ENN78290.1"/>
    <property type="molecule type" value="Genomic_DNA"/>
</dbReference>
<dbReference type="GO" id="GO:0005634">
    <property type="term" value="C:nucleus"/>
    <property type="evidence" value="ECO:0007669"/>
    <property type="project" value="TreeGrafter"/>
</dbReference>
<dbReference type="Gene3D" id="1.20.272.10">
    <property type="match status" value="1"/>
</dbReference>
<dbReference type="InterPro" id="IPR003593">
    <property type="entry name" value="AAA+_ATPase"/>
</dbReference>
<keyword evidence="1" id="KW-0235">DNA replication</keyword>
<dbReference type="InterPro" id="IPR011011">
    <property type="entry name" value="Znf_FYVE_PHD"/>
</dbReference>
<dbReference type="Pfam" id="PF13177">
    <property type="entry name" value="DNA_pol3_delta2"/>
    <property type="match status" value="1"/>
</dbReference>
<keyword evidence="3" id="KW-0863">Zinc-finger</keyword>
<dbReference type="Pfam" id="PF11464">
    <property type="entry name" value="Rbsn"/>
    <property type="match status" value="1"/>
</dbReference>
<evidence type="ECO:0000256" key="4">
    <source>
        <dbReference type="ARBA" id="ARBA00022833"/>
    </source>
</evidence>
<dbReference type="InterPro" id="IPR013087">
    <property type="entry name" value="Znf_C2H2_type"/>
</dbReference>
<dbReference type="InterPro" id="IPR013083">
    <property type="entry name" value="Znf_RING/FYVE/PHD"/>
</dbReference>
<dbReference type="InterPro" id="IPR050238">
    <property type="entry name" value="DNA_Rep/Repair_Clamp_Loader"/>
</dbReference>
<accession>N6U9B8</accession>
<dbReference type="HOGENOM" id="CLU_350655_0_0_1"/>
<evidence type="ECO:0000256" key="1">
    <source>
        <dbReference type="ARBA" id="ARBA00022705"/>
    </source>
</evidence>
<dbReference type="SMART" id="SM00064">
    <property type="entry name" value="FYVE"/>
    <property type="match status" value="1"/>
</dbReference>
<dbReference type="InterPro" id="IPR017455">
    <property type="entry name" value="Znf_FYVE-rel"/>
</dbReference>
<dbReference type="SUPFAM" id="SSF52540">
    <property type="entry name" value="P-loop containing nucleoside triphosphate hydrolases"/>
    <property type="match status" value="1"/>
</dbReference>
<dbReference type="PANTHER" id="PTHR11669">
    <property type="entry name" value="REPLICATION FACTOR C / DNA POLYMERASE III GAMMA-TAU SUBUNIT"/>
    <property type="match status" value="1"/>
</dbReference>
<dbReference type="Pfam" id="PF22534">
    <property type="entry name" value="RFC_C"/>
    <property type="match status" value="1"/>
</dbReference>
<dbReference type="SMART" id="SM00382">
    <property type="entry name" value="AAA"/>
    <property type="match status" value="1"/>
</dbReference>
<evidence type="ECO:0000256" key="2">
    <source>
        <dbReference type="ARBA" id="ARBA00022723"/>
    </source>
</evidence>
<reference evidence="5" key="1">
    <citation type="journal article" date="2013" name="Genome Biol.">
        <title>Draft genome of the mountain pine beetle, Dendroctonus ponderosae Hopkins, a major forest pest.</title>
        <authorList>
            <person name="Keeling C.I."/>
            <person name="Yuen M.M."/>
            <person name="Liao N.Y."/>
            <person name="Docking T.R."/>
            <person name="Chan S.K."/>
            <person name="Taylor G.A."/>
            <person name="Palmquist D.L."/>
            <person name="Jackman S.D."/>
            <person name="Nguyen A."/>
            <person name="Li M."/>
            <person name="Henderson H."/>
            <person name="Janes J.K."/>
            <person name="Zhao Y."/>
            <person name="Pandoh P."/>
            <person name="Moore R."/>
            <person name="Sperling F.A."/>
            <person name="Huber D.P."/>
            <person name="Birol I."/>
            <person name="Jones S.J."/>
            <person name="Bohlmann J."/>
        </authorList>
    </citation>
    <scope>NUCLEOTIDE SEQUENCE</scope>
</reference>
<dbReference type="OrthoDB" id="761538at2759"/>
<dbReference type="GO" id="GO:0008270">
    <property type="term" value="F:zinc ion binding"/>
    <property type="evidence" value="ECO:0007669"/>
    <property type="project" value="UniProtKB-KW"/>
</dbReference>
<dbReference type="GO" id="GO:0003677">
    <property type="term" value="F:DNA binding"/>
    <property type="evidence" value="ECO:0007669"/>
    <property type="project" value="InterPro"/>
</dbReference>
<dbReference type="PANTHER" id="PTHR11669:SF1">
    <property type="entry name" value="REPLICATION FACTOR C SUBUNIT 3"/>
    <property type="match status" value="1"/>
</dbReference>
<gene>
    <name evidence="5" type="ORF">YQE_05440</name>
</gene>
<dbReference type="CDD" id="cd00009">
    <property type="entry name" value="AAA"/>
    <property type="match status" value="1"/>
</dbReference>
<sequence length="803" mass="91020">MSMLWVDKYRPKELSALDYHIQQAEELKNLVEHSDFPHLLVYGPSGAGKKTRIMCILKELFGPGVERLKMEPITVTTPSNKKVEIMTVNSNYHIEINPSDVGIYDRVVVMDLIKNIAQTQQIGMTGNQRDFKVVLLTEVDNLTKDAQHALRRTMEKYSANCRLILCATSLSPVIPAIQSRCLPIRVAAPSVSEIATILQSTCEKEDLELRPELAEQIATAVNGNLRRALLICEVYKMEHGDLSEQVGEPLPIPEPDWKVFVVQTASLITSEQSIENLMAVRERLYELLSNGIPPEIVLKELLTALLMKCDKHIIPQVLREAALYEYRMTQGNKHIVHLEAFVTKTSLPHSVANPSGPLTIQLFVFVKPPLAETAMAECSEIQEGFLCPICHKDMRSPSNLLNHFQDQHSEDQEFLKSLKGIYGKAKKKILKLDDQELQTFKELTQEKFYLDSSDPQEPGPSQRHTNYFKEIRRERLDHRTTETNKLIIRLDRLLRTYGSDRKQQEQELVVWLDGSTVTRCPSCAASFNIARRQHHCRLCGTIMCNNCSHFLPFEAAHAIVAPLNNVSDREYLSKDSDTLRICSHCLDMLECRRKAQIDQMVKPTIWQLYSLLQGNKKQIQSSVELYNKMFNSLTSGETTFLLQDVQALRSLIAEKAQMIDTLSKKIATEMVDSNTPKAAVVQSNIRKSTSNYIKDSLLTLPAPPSVAELEKIRQKLSLSFKEDSGAYPAGAQPVQTVTVTTGWSPAPAKEAEASEEHPLIEQMRIVKNYIDQARKAHRFEEVVSLEENLRMLQDSYRQLQATS</sequence>
<dbReference type="InterPro" id="IPR008921">
    <property type="entry name" value="DNA_pol3_clamp-load_cplx_C"/>
</dbReference>
<dbReference type="GO" id="GO:0006281">
    <property type="term" value="P:DNA repair"/>
    <property type="evidence" value="ECO:0007669"/>
    <property type="project" value="TreeGrafter"/>
</dbReference>
<dbReference type="GO" id="GO:0005663">
    <property type="term" value="C:DNA replication factor C complex"/>
    <property type="evidence" value="ECO:0007669"/>
    <property type="project" value="TreeGrafter"/>
</dbReference>
<evidence type="ECO:0000313" key="5">
    <source>
        <dbReference type="EMBL" id="ENN78290.1"/>
    </source>
</evidence>
<dbReference type="PROSITE" id="PS50178">
    <property type="entry name" value="ZF_FYVE"/>
    <property type="match status" value="1"/>
</dbReference>
<dbReference type="Gene3D" id="4.10.860.20">
    <property type="entry name" value="Rabenosyn, Rab binding domain"/>
    <property type="match status" value="1"/>
</dbReference>
<dbReference type="GO" id="GO:0003689">
    <property type="term" value="F:DNA clamp loader activity"/>
    <property type="evidence" value="ECO:0007669"/>
    <property type="project" value="TreeGrafter"/>
</dbReference>
<protein>
    <submittedName>
        <fullName evidence="5">Uncharacterized protein</fullName>
    </submittedName>
</protein>
<dbReference type="Gene3D" id="3.30.40.10">
    <property type="entry name" value="Zinc/RING finger domain, C3HC4 (zinc finger)"/>
    <property type="match status" value="1"/>
</dbReference>
<keyword evidence="2" id="KW-0479">Metal-binding</keyword>
<feature type="non-terminal residue" evidence="5">
    <location>
        <position position="1"/>
    </location>
</feature>
<proteinExistence type="predicted"/>
<dbReference type="InterPro" id="IPR021565">
    <property type="entry name" value="Rbsn_Rab-bd"/>
</dbReference>
<dbReference type="InterPro" id="IPR027417">
    <property type="entry name" value="P-loop_NTPase"/>
</dbReference>
<evidence type="ECO:0000256" key="3">
    <source>
        <dbReference type="ARBA" id="ARBA00022771"/>
    </source>
</evidence>
<dbReference type="InterPro" id="IPR036531">
    <property type="entry name" value="Rbsn_Rab-bd_sf"/>
</dbReference>
<keyword evidence="4" id="KW-0862">Zinc</keyword>
<name>N6U9B8_DENPD</name>
<dbReference type="Gene3D" id="1.10.8.60">
    <property type="match status" value="1"/>
</dbReference>
<dbReference type="Gene3D" id="3.40.50.300">
    <property type="entry name" value="P-loop containing nucleotide triphosphate hydrolases"/>
    <property type="match status" value="1"/>
</dbReference>
<dbReference type="InterPro" id="IPR000306">
    <property type="entry name" value="Znf_FYVE"/>
</dbReference>
<organism evidence="5">
    <name type="scientific">Dendroctonus ponderosae</name>
    <name type="common">Mountain pine beetle</name>
    <dbReference type="NCBI Taxonomy" id="77166"/>
    <lineage>
        <taxon>Eukaryota</taxon>
        <taxon>Metazoa</taxon>
        <taxon>Ecdysozoa</taxon>
        <taxon>Arthropoda</taxon>
        <taxon>Hexapoda</taxon>
        <taxon>Insecta</taxon>
        <taxon>Pterygota</taxon>
        <taxon>Neoptera</taxon>
        <taxon>Endopterygota</taxon>
        <taxon>Coleoptera</taxon>
        <taxon>Polyphaga</taxon>
        <taxon>Cucujiformia</taxon>
        <taxon>Curculionidae</taxon>
        <taxon>Scolytinae</taxon>
        <taxon>Dendroctonus</taxon>
    </lineage>
</organism>